<dbReference type="STRING" id="28094.SAMN06295900_1327"/>
<dbReference type="AlphaFoldDB" id="A0A1X7HBT6"/>
<organism evidence="2 3">
    <name type="scientific">Trinickia caryophylli</name>
    <name type="common">Paraburkholderia caryophylli</name>
    <dbReference type="NCBI Taxonomy" id="28094"/>
    <lineage>
        <taxon>Bacteria</taxon>
        <taxon>Pseudomonadati</taxon>
        <taxon>Pseudomonadota</taxon>
        <taxon>Betaproteobacteria</taxon>
        <taxon>Burkholderiales</taxon>
        <taxon>Burkholderiaceae</taxon>
        <taxon>Trinickia</taxon>
    </lineage>
</organism>
<evidence type="ECO:0008006" key="4">
    <source>
        <dbReference type="Google" id="ProtNLM"/>
    </source>
</evidence>
<name>A0A1X7HBT6_TRICW</name>
<dbReference type="Proteomes" id="UP000192911">
    <property type="component" value="Unassembled WGS sequence"/>
</dbReference>
<keyword evidence="3" id="KW-1185">Reference proteome</keyword>
<reference evidence="3" key="1">
    <citation type="submission" date="2017-04" db="EMBL/GenBank/DDBJ databases">
        <authorList>
            <person name="Varghese N."/>
            <person name="Submissions S."/>
        </authorList>
    </citation>
    <scope>NUCLEOTIDE SEQUENCE [LARGE SCALE GENOMIC DNA]</scope>
    <source>
        <strain evidence="3">Ballard 720</strain>
    </source>
</reference>
<protein>
    <recommendedName>
        <fullName evidence="4">Filamentous hemagglutinin</fullName>
    </recommendedName>
</protein>
<sequence length="337" mass="33136">MLIQVLYSTRSERQLMEQGGAGASFSAQNGHADGNYAGVQEQAGIQAGAGGFDITVKGNTDLRGAVIESTADASQNSLTTATLTYSDIQNHLHYSASSGGFSAGGSVGPSQKAVGPSSVSGSGGMTPMMFQNESGDESATTRSVVSAGTITLTDSSHQQQDVASLSRDTTDTNGKVSKTPDVQNILSQQADTMQAAQAAGQAVAQGIGAYADKKRDDALDAAKKAVDSGDIAGAEAAMAECQNWKDGGDSRAALQAAGGALIGGLGGGALGAFGGAAGAALSSKLAGETQELSDSIANATGSSLLGNISGNIASGLAGGLIGGSAGAAMTSNVNLYN</sequence>
<feature type="region of interest" description="Disordered" evidence="1">
    <location>
        <begin position="100"/>
        <end position="121"/>
    </location>
</feature>
<proteinExistence type="predicted"/>
<evidence type="ECO:0000313" key="2">
    <source>
        <dbReference type="EMBL" id="SMF83416.1"/>
    </source>
</evidence>
<accession>A0A1X7HBT6</accession>
<gene>
    <name evidence="2" type="ORF">SAMN06295900_1327</name>
</gene>
<feature type="region of interest" description="Disordered" evidence="1">
    <location>
        <begin position="153"/>
        <end position="178"/>
    </location>
</feature>
<dbReference type="EMBL" id="FXAH01000032">
    <property type="protein sequence ID" value="SMF83416.1"/>
    <property type="molecule type" value="Genomic_DNA"/>
</dbReference>
<evidence type="ECO:0000313" key="3">
    <source>
        <dbReference type="Proteomes" id="UP000192911"/>
    </source>
</evidence>
<evidence type="ECO:0000256" key="1">
    <source>
        <dbReference type="SAM" id="MobiDB-lite"/>
    </source>
</evidence>